<gene>
    <name evidence="2" type="ORF">AK812_SmicGene7023</name>
</gene>
<dbReference type="EMBL" id="LSRX01000098">
    <property type="protein sequence ID" value="OLQ09345.1"/>
    <property type="molecule type" value="Genomic_DNA"/>
</dbReference>
<dbReference type="Proteomes" id="UP000186817">
    <property type="component" value="Unassembled WGS sequence"/>
</dbReference>
<dbReference type="InterPro" id="IPR049232">
    <property type="entry name" value="DUF6829"/>
</dbReference>
<accession>A0A1Q9EPH7</accession>
<organism evidence="2 3">
    <name type="scientific">Symbiodinium microadriaticum</name>
    <name type="common">Dinoflagellate</name>
    <name type="synonym">Zooxanthella microadriatica</name>
    <dbReference type="NCBI Taxonomy" id="2951"/>
    <lineage>
        <taxon>Eukaryota</taxon>
        <taxon>Sar</taxon>
        <taxon>Alveolata</taxon>
        <taxon>Dinophyceae</taxon>
        <taxon>Suessiales</taxon>
        <taxon>Symbiodiniaceae</taxon>
        <taxon>Symbiodinium</taxon>
    </lineage>
</organism>
<feature type="region of interest" description="Disordered" evidence="1">
    <location>
        <begin position="209"/>
        <end position="231"/>
    </location>
</feature>
<protein>
    <submittedName>
        <fullName evidence="2">Uncharacterized protein</fullName>
    </submittedName>
</protein>
<name>A0A1Q9EPH7_SYMMI</name>
<reference evidence="2 3" key="1">
    <citation type="submission" date="2016-02" db="EMBL/GenBank/DDBJ databases">
        <title>Genome analysis of coral dinoflagellate symbionts highlights evolutionary adaptations to a symbiotic lifestyle.</title>
        <authorList>
            <person name="Aranda M."/>
            <person name="Li Y."/>
            <person name="Liew Y.J."/>
            <person name="Baumgarten S."/>
            <person name="Simakov O."/>
            <person name="Wilson M."/>
            <person name="Piel J."/>
            <person name="Ashoor H."/>
            <person name="Bougouffa S."/>
            <person name="Bajic V.B."/>
            <person name="Ryu T."/>
            <person name="Ravasi T."/>
            <person name="Bayer T."/>
            <person name="Micklem G."/>
            <person name="Kim H."/>
            <person name="Bhak J."/>
            <person name="Lajeunesse T.C."/>
            <person name="Voolstra C.R."/>
        </authorList>
    </citation>
    <scope>NUCLEOTIDE SEQUENCE [LARGE SCALE GENOMIC DNA]</scope>
    <source>
        <strain evidence="2 3">CCMP2467</strain>
    </source>
</reference>
<dbReference type="OrthoDB" id="422864at2759"/>
<keyword evidence="3" id="KW-1185">Reference proteome</keyword>
<comment type="caution">
    <text evidence="2">The sequence shown here is derived from an EMBL/GenBank/DDBJ whole genome shotgun (WGS) entry which is preliminary data.</text>
</comment>
<sequence>MVWTWSAVPLLAKFLAREAVTCAAGAAPRYFPHGWGPCAHCCAWLLLGALAVAAVWMRTATRSSPAPAWTAAALELLTLLGGGWRDGACGVGGSCRAYPVGALVSRAARSDCAPHFALADAPAQIRLLQPLSLALPTLTWLKFVQALVQGEPYHQQLPVRDLLLVGVVDTLWALSRQQEGRVTATAAAGAAAPSRQRAKAAKAVAKQKIVEDPTEHRMPTSPKWHLQPQSPDVKVGRSSVQISVHWCCEETVAFSWRYLLEAFLAGPGNEPDLPDAEMLRRRGRWLSSRVMEIYLQEVMISRSVPDGDLKHRLLVSIPELDAAFGPHILFEQADERDRAESSCLSTLALVGGRYEAFTKPQAPKELLLASQWDELEAIVRWIDPTPNQVHGALVLLSIRALAKSKMVIRQVPLDSKLPERTLLYLIEHERCVVPSVSFLSDDALNFVKNALEIHEQFNLAQMLQGENVPGSVMGLQDMIHDKGEEVFRFYILFLLGFMSGLLGGEGSRFMTRKNAETTIAGIRMLQQLMKGTPALGFSVEAQARPLHKKSPATVPPPALQAPCTSHPQRTLQGSRAVLVGAAVATALAEVLQRRSKLSQASYQLHSSRRPIRAFRATSPVNGSDELDTNGDESSIGLKSLQRDRDAMQSETSSSMDVVLEDKLEAFKGYLIFSEETGPLPYRVTASFFVALGTLCFVTRVVSPNLASTLFLQQVEDIVNVSFFVKFLLLFWVNEFNISWLFTGKGVLDLASSLPVLCLPARLIGGPALEKTTD</sequence>
<evidence type="ECO:0000256" key="1">
    <source>
        <dbReference type="SAM" id="MobiDB-lite"/>
    </source>
</evidence>
<dbReference type="Pfam" id="PF20717">
    <property type="entry name" value="DUF6829"/>
    <property type="match status" value="1"/>
</dbReference>
<evidence type="ECO:0000313" key="2">
    <source>
        <dbReference type="EMBL" id="OLQ09345.1"/>
    </source>
</evidence>
<dbReference type="AlphaFoldDB" id="A0A1Q9EPH7"/>
<feature type="compositionally biased region" description="Basic and acidic residues" evidence="1">
    <location>
        <begin position="209"/>
        <end position="218"/>
    </location>
</feature>
<proteinExistence type="predicted"/>
<evidence type="ECO:0000313" key="3">
    <source>
        <dbReference type="Proteomes" id="UP000186817"/>
    </source>
</evidence>
<feature type="region of interest" description="Disordered" evidence="1">
    <location>
        <begin position="614"/>
        <end position="644"/>
    </location>
</feature>